<evidence type="ECO:0000313" key="1">
    <source>
        <dbReference type="Proteomes" id="UP000887565"/>
    </source>
</evidence>
<keyword evidence="1" id="KW-1185">Reference proteome</keyword>
<organism evidence="1 2">
    <name type="scientific">Romanomermis culicivorax</name>
    <name type="common">Nematode worm</name>
    <dbReference type="NCBI Taxonomy" id="13658"/>
    <lineage>
        <taxon>Eukaryota</taxon>
        <taxon>Metazoa</taxon>
        <taxon>Ecdysozoa</taxon>
        <taxon>Nematoda</taxon>
        <taxon>Enoplea</taxon>
        <taxon>Dorylaimia</taxon>
        <taxon>Mermithida</taxon>
        <taxon>Mermithoidea</taxon>
        <taxon>Mermithidae</taxon>
        <taxon>Romanomermis</taxon>
    </lineage>
</organism>
<dbReference type="AlphaFoldDB" id="A0A915LB40"/>
<dbReference type="Proteomes" id="UP000887565">
    <property type="component" value="Unplaced"/>
</dbReference>
<sequence length="123" mass="14314">MGLRFSVMADETSNFVKLFEQTTSFWNYCRLQQLYECAEDLIRLGQSLEQQICTLDRPDRKSFGRTNHFELGGEVLLDAKGNVIFVHWCRSRDDRPTWEDLTKVIPSDCSTSMQVKLKICTIL</sequence>
<dbReference type="WBParaSite" id="nRc.2.0.1.t48350-RA">
    <property type="protein sequence ID" value="nRc.2.0.1.t48350-RA"/>
    <property type="gene ID" value="nRc.2.0.1.g48350"/>
</dbReference>
<reference evidence="2" key="1">
    <citation type="submission" date="2022-11" db="UniProtKB">
        <authorList>
            <consortium name="WormBaseParasite"/>
        </authorList>
    </citation>
    <scope>IDENTIFICATION</scope>
</reference>
<proteinExistence type="predicted"/>
<name>A0A915LB40_ROMCU</name>
<evidence type="ECO:0000313" key="2">
    <source>
        <dbReference type="WBParaSite" id="nRc.2.0.1.t48350-RA"/>
    </source>
</evidence>
<protein>
    <submittedName>
        <fullName evidence="2">Uncharacterized protein</fullName>
    </submittedName>
</protein>
<accession>A0A915LB40</accession>